<keyword evidence="3" id="KW-0804">Transcription</keyword>
<evidence type="ECO:0000259" key="5">
    <source>
        <dbReference type="PROSITE" id="PS50110"/>
    </source>
</evidence>
<sequence>MAILIVEDNPTNGLILRHLMSKAGCSEIVVCDDPAKALRACETQDFDLMMVDHMLPGMTGLQFVRIVRDFEQYRETPIVMVTADTSSALREEAQEAGVNTFLTKPIEALGFTQMMSRLIAGCTHSTARSA</sequence>
<dbReference type="EMBL" id="JBEPMB010000002">
    <property type="protein sequence ID" value="MET3613614.1"/>
    <property type="molecule type" value="Genomic_DNA"/>
</dbReference>
<gene>
    <name evidence="6" type="ORF">ABID16_001943</name>
</gene>
<dbReference type="Pfam" id="PF00072">
    <property type="entry name" value="Response_reg"/>
    <property type="match status" value="1"/>
</dbReference>
<name>A0ABV2J134_9HYPH</name>
<comment type="caution">
    <text evidence="6">The sequence shown here is derived from an EMBL/GenBank/DDBJ whole genome shotgun (WGS) entry which is preliminary data.</text>
</comment>
<evidence type="ECO:0000256" key="1">
    <source>
        <dbReference type="ARBA" id="ARBA00022553"/>
    </source>
</evidence>
<dbReference type="PROSITE" id="PS50110">
    <property type="entry name" value="RESPONSE_REGULATORY"/>
    <property type="match status" value="1"/>
</dbReference>
<dbReference type="PANTHER" id="PTHR44591:SF3">
    <property type="entry name" value="RESPONSE REGULATORY DOMAIN-CONTAINING PROTEIN"/>
    <property type="match status" value="1"/>
</dbReference>
<evidence type="ECO:0000313" key="7">
    <source>
        <dbReference type="Proteomes" id="UP001549047"/>
    </source>
</evidence>
<accession>A0ABV2J134</accession>
<evidence type="ECO:0000313" key="6">
    <source>
        <dbReference type="EMBL" id="MET3613614.1"/>
    </source>
</evidence>
<dbReference type="Gene3D" id="3.40.50.2300">
    <property type="match status" value="1"/>
</dbReference>
<keyword evidence="2" id="KW-0805">Transcription regulation</keyword>
<dbReference type="RefSeq" id="WP_354556140.1">
    <property type="nucleotide sequence ID" value="NZ_JBEPMB010000002.1"/>
</dbReference>
<dbReference type="PANTHER" id="PTHR44591">
    <property type="entry name" value="STRESS RESPONSE REGULATOR PROTEIN 1"/>
    <property type="match status" value="1"/>
</dbReference>
<evidence type="ECO:0000256" key="3">
    <source>
        <dbReference type="ARBA" id="ARBA00023163"/>
    </source>
</evidence>
<evidence type="ECO:0000256" key="2">
    <source>
        <dbReference type="ARBA" id="ARBA00023015"/>
    </source>
</evidence>
<organism evidence="6 7">
    <name type="scientific">Rhizobium aquaticum</name>
    <dbReference type="NCBI Taxonomy" id="1549636"/>
    <lineage>
        <taxon>Bacteria</taxon>
        <taxon>Pseudomonadati</taxon>
        <taxon>Pseudomonadota</taxon>
        <taxon>Alphaproteobacteria</taxon>
        <taxon>Hyphomicrobiales</taxon>
        <taxon>Rhizobiaceae</taxon>
        <taxon>Rhizobium/Agrobacterium group</taxon>
        <taxon>Rhizobium</taxon>
    </lineage>
</organism>
<feature type="domain" description="Response regulatory" evidence="5">
    <location>
        <begin position="2"/>
        <end position="119"/>
    </location>
</feature>
<dbReference type="SMART" id="SM00448">
    <property type="entry name" value="REC"/>
    <property type="match status" value="1"/>
</dbReference>
<dbReference type="InterPro" id="IPR011006">
    <property type="entry name" value="CheY-like_superfamily"/>
</dbReference>
<protein>
    <submittedName>
        <fullName evidence="6">CheY-like chemotaxis protein</fullName>
    </submittedName>
</protein>
<reference evidence="6 7" key="1">
    <citation type="submission" date="2024-06" db="EMBL/GenBank/DDBJ databases">
        <title>Genomic Encyclopedia of Type Strains, Phase IV (KMG-IV): sequencing the most valuable type-strain genomes for metagenomic binning, comparative biology and taxonomic classification.</title>
        <authorList>
            <person name="Goeker M."/>
        </authorList>
    </citation>
    <scope>NUCLEOTIDE SEQUENCE [LARGE SCALE GENOMIC DNA]</scope>
    <source>
        <strain evidence="6 7">DSM 29780</strain>
    </source>
</reference>
<dbReference type="SUPFAM" id="SSF52172">
    <property type="entry name" value="CheY-like"/>
    <property type="match status" value="1"/>
</dbReference>
<dbReference type="Proteomes" id="UP001549047">
    <property type="component" value="Unassembled WGS sequence"/>
</dbReference>
<keyword evidence="1 4" id="KW-0597">Phosphoprotein</keyword>
<dbReference type="InterPro" id="IPR001789">
    <property type="entry name" value="Sig_transdc_resp-reg_receiver"/>
</dbReference>
<evidence type="ECO:0000256" key="4">
    <source>
        <dbReference type="PROSITE-ProRule" id="PRU00169"/>
    </source>
</evidence>
<dbReference type="InterPro" id="IPR050595">
    <property type="entry name" value="Bact_response_regulator"/>
</dbReference>
<proteinExistence type="predicted"/>
<feature type="modified residue" description="4-aspartylphosphate" evidence="4">
    <location>
        <position position="52"/>
    </location>
</feature>
<keyword evidence="7" id="KW-1185">Reference proteome</keyword>